<keyword evidence="11" id="KW-0966">Cell projection</keyword>
<feature type="transmembrane region" description="Helical" evidence="10">
    <location>
        <begin position="211"/>
        <end position="231"/>
    </location>
</feature>
<feature type="transmembrane region" description="Helical" evidence="10">
    <location>
        <begin position="171"/>
        <end position="199"/>
    </location>
</feature>
<comment type="function">
    <text evidence="1 10">Role in flagellar biosynthesis.</text>
</comment>
<feature type="transmembrane region" description="Helical" evidence="10">
    <location>
        <begin position="74"/>
        <end position="95"/>
    </location>
</feature>
<keyword evidence="5 10" id="KW-0812">Transmembrane</keyword>
<evidence type="ECO:0000256" key="5">
    <source>
        <dbReference type="ARBA" id="ARBA00022692"/>
    </source>
</evidence>
<dbReference type="PRINTS" id="PR00953">
    <property type="entry name" value="TYPE3IMRPROT"/>
</dbReference>
<accession>A0ABX0VNR6</accession>
<gene>
    <name evidence="11" type="primary">fliR</name>
    <name evidence="11" type="ORF">E2L00_14355</name>
</gene>
<organism evidence="11 12">
    <name type="scientific">Cedecea colo</name>
    <dbReference type="NCBI Taxonomy" id="2552946"/>
    <lineage>
        <taxon>Bacteria</taxon>
        <taxon>Pseudomonadati</taxon>
        <taxon>Pseudomonadota</taxon>
        <taxon>Gammaproteobacteria</taxon>
        <taxon>Enterobacterales</taxon>
        <taxon>Enterobacteriaceae</taxon>
        <taxon>Cedecea</taxon>
    </lineage>
</organism>
<feature type="transmembrane region" description="Helical" evidence="10">
    <location>
        <begin position="128"/>
        <end position="151"/>
    </location>
</feature>
<dbReference type="RefSeq" id="WP_167612698.1">
    <property type="nucleotide sequence ID" value="NZ_SOYS01000006.1"/>
</dbReference>
<reference evidence="11 12" key="1">
    <citation type="journal article" date="2020" name="Microorganisms">
        <title>Polyphasic Characterisation of Cedecea colo sp. nov., a New Enteric Bacterium Isolated from the Koala Hindgut.</title>
        <authorList>
            <person name="Boath J.M."/>
            <person name="Dakhal S."/>
            <person name="Van T.T.H."/>
            <person name="Moore R.J."/>
            <person name="Dekiwadia C."/>
            <person name="Macreadie I.G."/>
        </authorList>
    </citation>
    <scope>NUCLEOTIDE SEQUENCE [LARGE SCALE GENOMIC DNA]</scope>
    <source>
        <strain evidence="11 12">ZA</strain>
    </source>
</reference>
<comment type="similarity">
    <text evidence="2 10">Belongs to the FliR/MopE/SpaR family.</text>
</comment>
<evidence type="ECO:0000256" key="4">
    <source>
        <dbReference type="ARBA" id="ARBA00022475"/>
    </source>
</evidence>
<dbReference type="Proteomes" id="UP000697927">
    <property type="component" value="Unassembled WGS sequence"/>
</dbReference>
<keyword evidence="4 10" id="KW-1003">Cell membrane</keyword>
<comment type="subcellular location">
    <subcellularLocation>
        <location evidence="10">Cell membrane</location>
        <topology evidence="10">Multi-pass membrane protein</topology>
    </subcellularLocation>
    <subcellularLocation>
        <location evidence="10">Bacterial flagellum basal body</location>
    </subcellularLocation>
</comment>
<sequence>MYTLSVESLYFQISHLFWPALRVLALFSTAPIFSGKELNKKAKVALALCIAFLIGQNLPDSHISIFSWQGFGVAAQQLIIGAAMGLTVQLIFVTVRTAGEIIGLQMGLSFATFFDPSGGQNMPIIARIINLLATLLFLACDGHLWMLTILAQSFEVLPVGGVSLHAEGFYYLVRMAGLIFRCGLMLGLPVVTLLLAINFTLGLLNRLTPQLSIFVIGFPLTLTVGMGALMLEMYTLAPFVENLLTAIFNHLSRIIILFSGG</sequence>
<dbReference type="PANTHER" id="PTHR30065">
    <property type="entry name" value="FLAGELLAR BIOSYNTHETIC PROTEIN FLIR"/>
    <property type="match status" value="1"/>
</dbReference>
<dbReference type="InterPro" id="IPR002010">
    <property type="entry name" value="T3SS_IM_R"/>
</dbReference>
<feature type="transmembrane region" description="Helical" evidence="10">
    <location>
        <begin position="16"/>
        <end position="33"/>
    </location>
</feature>
<evidence type="ECO:0000256" key="1">
    <source>
        <dbReference type="ARBA" id="ARBA00002578"/>
    </source>
</evidence>
<proteinExistence type="inferred from homology"/>
<dbReference type="EMBL" id="SOYS01000006">
    <property type="protein sequence ID" value="NIY48654.1"/>
    <property type="molecule type" value="Genomic_DNA"/>
</dbReference>
<keyword evidence="12" id="KW-1185">Reference proteome</keyword>
<evidence type="ECO:0000256" key="8">
    <source>
        <dbReference type="ARBA" id="ARBA00023143"/>
    </source>
</evidence>
<evidence type="ECO:0000256" key="9">
    <source>
        <dbReference type="NCBIfam" id="TIGR01400"/>
    </source>
</evidence>
<evidence type="ECO:0000256" key="7">
    <source>
        <dbReference type="ARBA" id="ARBA00023136"/>
    </source>
</evidence>
<keyword evidence="11" id="KW-0282">Flagellum</keyword>
<evidence type="ECO:0000256" key="6">
    <source>
        <dbReference type="ARBA" id="ARBA00022989"/>
    </source>
</evidence>
<keyword evidence="11" id="KW-0969">Cilium</keyword>
<dbReference type="InterPro" id="IPR006303">
    <property type="entry name" value="FliR"/>
</dbReference>
<keyword evidence="8 10" id="KW-0975">Bacterial flagellum</keyword>
<name>A0ABX0VNR6_9ENTR</name>
<keyword evidence="7 10" id="KW-0472">Membrane</keyword>
<protein>
    <recommendedName>
        <fullName evidence="3 9">Flagellar biosynthetic protein FliR</fullName>
    </recommendedName>
</protein>
<dbReference type="NCBIfam" id="TIGR01400">
    <property type="entry name" value="fliR"/>
    <property type="match status" value="1"/>
</dbReference>
<dbReference type="Pfam" id="PF01311">
    <property type="entry name" value="Bac_export_1"/>
    <property type="match status" value="1"/>
</dbReference>
<evidence type="ECO:0000313" key="12">
    <source>
        <dbReference type="Proteomes" id="UP000697927"/>
    </source>
</evidence>
<evidence type="ECO:0000256" key="2">
    <source>
        <dbReference type="ARBA" id="ARBA00009772"/>
    </source>
</evidence>
<evidence type="ECO:0000313" key="11">
    <source>
        <dbReference type="EMBL" id="NIY48654.1"/>
    </source>
</evidence>
<comment type="caution">
    <text evidence="11">The sequence shown here is derived from an EMBL/GenBank/DDBJ whole genome shotgun (WGS) entry which is preliminary data.</text>
</comment>
<dbReference type="PANTHER" id="PTHR30065:SF8">
    <property type="entry name" value="FLAGELLAR BIOSYNTHETIC PROTEIN FLIR"/>
    <property type="match status" value="1"/>
</dbReference>
<evidence type="ECO:0000256" key="10">
    <source>
        <dbReference type="RuleBase" id="RU362071"/>
    </source>
</evidence>
<keyword evidence="6 10" id="KW-1133">Transmembrane helix</keyword>
<evidence type="ECO:0000256" key="3">
    <source>
        <dbReference type="ARBA" id="ARBA00021717"/>
    </source>
</evidence>